<dbReference type="EMBL" id="QBKQ01000002">
    <property type="protein sequence ID" value="PTX43459.1"/>
    <property type="molecule type" value="Genomic_DNA"/>
</dbReference>
<keyword evidence="2" id="KW-0732">Signal</keyword>
<keyword evidence="4" id="KW-1185">Reference proteome</keyword>
<comment type="caution">
    <text evidence="3">The sequence shown here is derived from an EMBL/GenBank/DDBJ whole genome shotgun (WGS) entry which is preliminary data.</text>
</comment>
<dbReference type="Proteomes" id="UP000244174">
    <property type="component" value="Unassembled WGS sequence"/>
</dbReference>
<dbReference type="SUPFAM" id="SSF48452">
    <property type="entry name" value="TPR-like"/>
    <property type="match status" value="1"/>
</dbReference>
<name>A0A2T6AI21_9FLAO</name>
<evidence type="ECO:0000313" key="4">
    <source>
        <dbReference type="Proteomes" id="UP000244174"/>
    </source>
</evidence>
<dbReference type="PANTHER" id="PTHR12558:SF13">
    <property type="entry name" value="CELL DIVISION CYCLE PROTEIN 27 HOMOLOG"/>
    <property type="match status" value="1"/>
</dbReference>
<dbReference type="RefSeq" id="WP_108171887.1">
    <property type="nucleotide sequence ID" value="NZ_QBKQ01000002.1"/>
</dbReference>
<accession>A0A2T6AI21</accession>
<dbReference type="OrthoDB" id="7058419at2"/>
<dbReference type="InterPro" id="IPR011990">
    <property type="entry name" value="TPR-like_helical_dom_sf"/>
</dbReference>
<dbReference type="Gene3D" id="1.25.40.10">
    <property type="entry name" value="Tetratricopeptide repeat domain"/>
    <property type="match status" value="2"/>
</dbReference>
<sequence length="237" mass="27810">MKTLLQVILFLFISNSFAQNSPFEKWSELAEKDPSLQPEYGNIQKNQDQLENDQQFLDDLLNEYDGDSKKASKKMTELGFQYLYEKQDFITAMRRFNQAFLVDSDNADIYYGYGSIYFNLGELDKAREQYDKGLKIDSKHSEILTDYGTTYMGDFYQNFDTDRKLAFQKLELAKSYLDKSLKIDDKNSNTVYKLSIVNMYLDNCKEAWKYLKKAKQMKNPNVTETYEKELITKCGNS</sequence>
<dbReference type="AlphaFoldDB" id="A0A2T6AI21"/>
<reference evidence="3 4" key="1">
    <citation type="submission" date="2018-04" db="EMBL/GenBank/DDBJ databases">
        <title>Genomic Encyclopedia of Archaeal and Bacterial Type Strains, Phase II (KMG-II): from individual species to whole genera.</title>
        <authorList>
            <person name="Goeker M."/>
        </authorList>
    </citation>
    <scope>NUCLEOTIDE SEQUENCE [LARGE SCALE GENOMIC DNA]</scope>
    <source>
        <strain evidence="3 4">DSM 23082</strain>
    </source>
</reference>
<proteinExistence type="predicted"/>
<dbReference type="InterPro" id="IPR019734">
    <property type="entry name" value="TPR_rpt"/>
</dbReference>
<feature type="signal peptide" evidence="2">
    <location>
        <begin position="1"/>
        <end position="18"/>
    </location>
</feature>
<protein>
    <submittedName>
        <fullName evidence="3">Tetratricopeptide repeat protein</fullName>
    </submittedName>
</protein>
<organism evidence="3 4">
    <name type="scientific">Christiangramia gaetbulicola</name>
    <dbReference type="NCBI Taxonomy" id="703340"/>
    <lineage>
        <taxon>Bacteria</taxon>
        <taxon>Pseudomonadati</taxon>
        <taxon>Bacteroidota</taxon>
        <taxon>Flavobacteriia</taxon>
        <taxon>Flavobacteriales</taxon>
        <taxon>Flavobacteriaceae</taxon>
        <taxon>Christiangramia</taxon>
    </lineage>
</organism>
<evidence type="ECO:0000313" key="3">
    <source>
        <dbReference type="EMBL" id="PTX43459.1"/>
    </source>
</evidence>
<dbReference type="PROSITE" id="PS50293">
    <property type="entry name" value="TPR_REGION"/>
    <property type="match status" value="1"/>
</dbReference>
<dbReference type="PANTHER" id="PTHR12558">
    <property type="entry name" value="CELL DIVISION CYCLE 16,23,27"/>
    <property type="match status" value="1"/>
</dbReference>
<feature type="chain" id="PRO_5015761718" evidence="2">
    <location>
        <begin position="19"/>
        <end position="237"/>
    </location>
</feature>
<gene>
    <name evidence="3" type="ORF">C8P64_1987</name>
</gene>
<dbReference type="PROSITE" id="PS50005">
    <property type="entry name" value="TPR"/>
    <property type="match status" value="1"/>
</dbReference>
<evidence type="ECO:0000256" key="1">
    <source>
        <dbReference type="PROSITE-ProRule" id="PRU00339"/>
    </source>
</evidence>
<dbReference type="SMART" id="SM00028">
    <property type="entry name" value="TPR"/>
    <property type="match status" value="1"/>
</dbReference>
<feature type="repeat" description="TPR" evidence="1">
    <location>
        <begin position="107"/>
        <end position="140"/>
    </location>
</feature>
<evidence type="ECO:0000256" key="2">
    <source>
        <dbReference type="SAM" id="SignalP"/>
    </source>
</evidence>
<keyword evidence="1" id="KW-0802">TPR repeat</keyword>
<dbReference type="Pfam" id="PF14559">
    <property type="entry name" value="TPR_19"/>
    <property type="match status" value="1"/>
</dbReference>